<dbReference type="GO" id="GO:0005694">
    <property type="term" value="C:chromosome"/>
    <property type="evidence" value="ECO:0007669"/>
    <property type="project" value="UniProtKB-ARBA"/>
</dbReference>
<evidence type="ECO:0000313" key="7">
    <source>
        <dbReference type="Proteomes" id="UP000694920"/>
    </source>
</evidence>
<proteinExistence type="predicted"/>
<keyword evidence="3 8" id="KW-0347">Helicase</keyword>
<dbReference type="Gene3D" id="3.40.50.300">
    <property type="entry name" value="P-loop containing nucleotide triphosphate hydrolases"/>
    <property type="match status" value="2"/>
</dbReference>
<evidence type="ECO:0000313" key="12">
    <source>
        <dbReference type="RefSeq" id="XP_024939123.1"/>
    </source>
</evidence>
<dbReference type="RefSeq" id="XP_015591854.1">
    <property type="nucleotide sequence ID" value="XM_015736368.2"/>
</dbReference>
<dbReference type="InterPro" id="IPR041679">
    <property type="entry name" value="DNA2/NAM7-like_C"/>
</dbReference>
<dbReference type="RefSeq" id="XP_024939124.1">
    <property type="nucleotide sequence ID" value="XM_025083356.1"/>
</dbReference>
<dbReference type="GeneID" id="107266162"/>
<evidence type="ECO:0000259" key="6">
    <source>
        <dbReference type="Pfam" id="PF13087"/>
    </source>
</evidence>
<keyword evidence="4" id="KW-0067">ATP-binding</keyword>
<protein>
    <submittedName>
        <fullName evidence="8 9">Helicase sen1 isoform X1</fullName>
    </submittedName>
</protein>
<dbReference type="InterPro" id="IPR041677">
    <property type="entry name" value="DNA2/NAM7_AAA_11"/>
</dbReference>
<evidence type="ECO:0000256" key="4">
    <source>
        <dbReference type="ARBA" id="ARBA00022840"/>
    </source>
</evidence>
<dbReference type="InterPro" id="IPR047187">
    <property type="entry name" value="SF1_C_Upf1"/>
</dbReference>
<dbReference type="GO" id="GO:0005524">
    <property type="term" value="F:ATP binding"/>
    <property type="evidence" value="ECO:0007669"/>
    <property type="project" value="UniProtKB-KW"/>
</dbReference>
<dbReference type="Proteomes" id="UP000694920">
    <property type="component" value="Unplaced"/>
</dbReference>
<feature type="domain" description="DNA2/NAM7 helicase helicase" evidence="5">
    <location>
        <begin position="326"/>
        <end position="442"/>
    </location>
</feature>
<feature type="domain" description="DNA2/NAM7 helicase helicase" evidence="5">
    <location>
        <begin position="464"/>
        <end position="547"/>
    </location>
</feature>
<dbReference type="KEGG" id="ccin:107266162"/>
<name>A0AAJ7FHB5_CEPCN</name>
<organism evidence="7 8">
    <name type="scientific">Cephus cinctus</name>
    <name type="common">Wheat stem sawfly</name>
    <dbReference type="NCBI Taxonomy" id="211228"/>
    <lineage>
        <taxon>Eukaryota</taxon>
        <taxon>Metazoa</taxon>
        <taxon>Ecdysozoa</taxon>
        <taxon>Arthropoda</taxon>
        <taxon>Hexapoda</taxon>
        <taxon>Insecta</taxon>
        <taxon>Pterygota</taxon>
        <taxon>Neoptera</taxon>
        <taxon>Endopterygota</taxon>
        <taxon>Hymenoptera</taxon>
        <taxon>Cephoidea</taxon>
        <taxon>Cephidae</taxon>
        <taxon>Cephus</taxon>
    </lineage>
</organism>
<feature type="domain" description="DNA2/NAM7 helicase-like C-terminal" evidence="6">
    <location>
        <begin position="554"/>
        <end position="742"/>
    </location>
</feature>
<dbReference type="RefSeq" id="XP_024939123.1">
    <property type="nucleotide sequence ID" value="XM_025083355.1"/>
</dbReference>
<evidence type="ECO:0000256" key="3">
    <source>
        <dbReference type="ARBA" id="ARBA00022806"/>
    </source>
</evidence>
<dbReference type="GO" id="GO:0004386">
    <property type="term" value="F:helicase activity"/>
    <property type="evidence" value="ECO:0007669"/>
    <property type="project" value="UniProtKB-KW"/>
</dbReference>
<evidence type="ECO:0000256" key="2">
    <source>
        <dbReference type="ARBA" id="ARBA00022801"/>
    </source>
</evidence>
<dbReference type="FunFam" id="3.40.50.300:FF:000326">
    <property type="entry name" value="P-loop containing nucleoside triphosphate hydrolase"/>
    <property type="match status" value="1"/>
</dbReference>
<dbReference type="RefSeq" id="XP_015591853.1">
    <property type="nucleotide sequence ID" value="XM_015736367.2"/>
</dbReference>
<dbReference type="CDD" id="cd18808">
    <property type="entry name" value="SF1_C_Upf1"/>
    <property type="match status" value="1"/>
</dbReference>
<dbReference type="PANTHER" id="PTHR10887:SF495">
    <property type="entry name" value="HELICASE SENATAXIN ISOFORM X1-RELATED"/>
    <property type="match status" value="1"/>
</dbReference>
<keyword evidence="7" id="KW-1185">Reference proteome</keyword>
<dbReference type="InterPro" id="IPR027417">
    <property type="entry name" value="P-loop_NTPase"/>
</dbReference>
<dbReference type="SUPFAM" id="SSF52540">
    <property type="entry name" value="P-loop containing nucleoside triphosphate hydrolases"/>
    <property type="match status" value="1"/>
</dbReference>
<evidence type="ECO:0000259" key="5">
    <source>
        <dbReference type="Pfam" id="PF13086"/>
    </source>
</evidence>
<gene>
    <name evidence="8 9 10 11 12 13" type="primary">LOC107266162</name>
</gene>
<dbReference type="Pfam" id="PF13087">
    <property type="entry name" value="AAA_12"/>
    <property type="match status" value="1"/>
</dbReference>
<dbReference type="GO" id="GO:0006369">
    <property type="term" value="P:termination of RNA polymerase II transcription"/>
    <property type="evidence" value="ECO:0007669"/>
    <property type="project" value="TreeGrafter"/>
</dbReference>
<dbReference type="GO" id="GO:0016787">
    <property type="term" value="F:hydrolase activity"/>
    <property type="evidence" value="ECO:0007669"/>
    <property type="project" value="UniProtKB-KW"/>
</dbReference>
<dbReference type="CDD" id="cd18042">
    <property type="entry name" value="DEXXQc_SETX"/>
    <property type="match status" value="1"/>
</dbReference>
<evidence type="ECO:0000313" key="13">
    <source>
        <dbReference type="RefSeq" id="XP_024939124.1"/>
    </source>
</evidence>
<evidence type="ECO:0000313" key="11">
    <source>
        <dbReference type="RefSeq" id="XP_015591856.1"/>
    </source>
</evidence>
<accession>A0AAJ7FHB5</accession>
<sequence>MGNSYSLNSKHDETAIENCSFSFVRLGSSCCSWLFELLRVERILRVFAKDSPRIAKSSPRIAKSSPRIEKSSKSILEKHETLRIFSPNEKTNRSVAVDPEHFHLENFLRLIFDWNPNCLEQVKNQTRGTPSFADEDELVATLPVYRTYEEYYRIVGPLLSLELWHGISRTYQEEKKIPWRYRISTCKTEIFLVHEEKLYVSVLELYIEGIYKELPVHGDLVIFNYTSKRRHECGFPVQKAFAYVARVQKGGGPYTVLTKPWVDAELKCGDLQPVSYIRPTLRSVQALRYLPKSPLGIITLHPRIMYFRLPATNNLDDYPLVTKDCLNERQLEAVTKITAAVVQELPRICLIHGPPGTGKSRVIVNLITQIIHSKRRLPGYKKKRILICAPSNTAVDEVVLRLMSINRSLKERGELPFSLVRVGCVDKMDPLVKEILPRELATKHVERISLNDKLMYDPAYERKKKARIFFEEERLLIDADVIACTLTSCYTDKMESMFGQSKAISVCIVDEATQSVEPDTLIPLMLGVKTLILVGDTNQLPATVLSQKAKKLGLDQSLFARISKIFEREPDNPIIKLDTQYRMSSPIALFPNRHFYDGALKNAAKECGLPLHFYRVFNLNATQSADKFSNCNEADFVANLMYALIARAHYGNAILPVSVGVITPYNNQKTLLRKKISKRISCLKYQSSIDYKVDTIDSFQGQERDVMIMSCVRSQGIGFLADRQRLCVALTRAKHSLILCGNFKTFERDPTWKALLKDAKERKVYIDLQASANPDVIMTFIAR</sequence>
<reference evidence="8 9" key="1">
    <citation type="submission" date="2025-04" db="UniProtKB">
        <authorList>
            <consortium name="RefSeq"/>
        </authorList>
    </citation>
    <scope>IDENTIFICATION</scope>
</reference>
<evidence type="ECO:0000313" key="8">
    <source>
        <dbReference type="RefSeq" id="XP_015591853.1"/>
    </source>
</evidence>
<dbReference type="GO" id="GO:0001147">
    <property type="term" value="F:transcription termination site sequence-specific DNA binding"/>
    <property type="evidence" value="ECO:0007669"/>
    <property type="project" value="TreeGrafter"/>
</dbReference>
<keyword evidence="2" id="KW-0378">Hydrolase</keyword>
<dbReference type="GO" id="GO:0016604">
    <property type="term" value="C:nuclear body"/>
    <property type="evidence" value="ECO:0007669"/>
    <property type="project" value="TreeGrafter"/>
</dbReference>
<evidence type="ECO:0000256" key="1">
    <source>
        <dbReference type="ARBA" id="ARBA00022741"/>
    </source>
</evidence>
<dbReference type="Pfam" id="PF13086">
    <property type="entry name" value="AAA_11"/>
    <property type="match status" value="2"/>
</dbReference>
<dbReference type="AlphaFoldDB" id="A0AAJ7FHB5"/>
<keyword evidence="1" id="KW-0547">Nucleotide-binding</keyword>
<evidence type="ECO:0000313" key="10">
    <source>
        <dbReference type="RefSeq" id="XP_015591855.1"/>
    </source>
</evidence>
<dbReference type="PANTHER" id="PTHR10887">
    <property type="entry name" value="DNA2/NAM7 HELICASE FAMILY"/>
    <property type="match status" value="1"/>
</dbReference>
<dbReference type="InterPro" id="IPR045055">
    <property type="entry name" value="DNA2/NAM7-like"/>
</dbReference>
<dbReference type="RefSeq" id="XP_015591855.1">
    <property type="nucleotide sequence ID" value="XM_015736369.2"/>
</dbReference>
<evidence type="ECO:0000313" key="9">
    <source>
        <dbReference type="RefSeq" id="XP_015591854.1"/>
    </source>
</evidence>
<dbReference type="RefSeq" id="XP_015591856.1">
    <property type="nucleotide sequence ID" value="XM_015736370.2"/>
</dbReference>